<dbReference type="PANTHER" id="PTHR12245:SF5">
    <property type="entry name" value="SPRY DOMAIN-CONTAINING SOCS BOX PROTEIN 3"/>
    <property type="match status" value="1"/>
</dbReference>
<dbReference type="InterPro" id="IPR001870">
    <property type="entry name" value="B30.2/SPRY"/>
</dbReference>
<dbReference type="CDD" id="cd12876">
    <property type="entry name" value="SPRY_SOCS3"/>
    <property type="match status" value="1"/>
</dbReference>
<dbReference type="SMART" id="SM00449">
    <property type="entry name" value="SPRY"/>
    <property type="match status" value="1"/>
</dbReference>
<dbReference type="InterPro" id="IPR050672">
    <property type="entry name" value="FBXO45-Fsn/SPSB_families"/>
</dbReference>
<evidence type="ECO:0000256" key="1">
    <source>
        <dbReference type="ARBA" id="ARBA00022786"/>
    </source>
</evidence>
<dbReference type="PROSITE" id="PS50188">
    <property type="entry name" value="B302_SPRY"/>
    <property type="match status" value="1"/>
</dbReference>
<evidence type="ECO:0000259" key="2">
    <source>
        <dbReference type="PROSITE" id="PS50188"/>
    </source>
</evidence>
<evidence type="ECO:0000313" key="3">
    <source>
        <dbReference type="EMBL" id="CAG9833049.1"/>
    </source>
</evidence>
<keyword evidence="1" id="KW-0833">Ubl conjugation pathway</keyword>
<dbReference type="GO" id="GO:0043161">
    <property type="term" value="P:proteasome-mediated ubiquitin-dependent protein catabolic process"/>
    <property type="evidence" value="ECO:0007669"/>
    <property type="project" value="TreeGrafter"/>
</dbReference>
<accession>A0A9N9T0N8</accession>
<dbReference type="PANTHER" id="PTHR12245">
    <property type="entry name" value="SPRY DOMAIN CONTAINING SOCS BOX PROTEIN"/>
    <property type="match status" value="1"/>
</dbReference>
<keyword evidence="4" id="KW-1185">Reference proteome</keyword>
<dbReference type="GO" id="GO:0019005">
    <property type="term" value="C:SCF ubiquitin ligase complex"/>
    <property type="evidence" value="ECO:0007669"/>
    <property type="project" value="TreeGrafter"/>
</dbReference>
<dbReference type="InterPro" id="IPR035754">
    <property type="entry name" value="SPRY_SPSB3"/>
</dbReference>
<name>A0A9N9T0N8_DIABA</name>
<dbReference type="Gene3D" id="2.60.120.920">
    <property type="match status" value="1"/>
</dbReference>
<dbReference type="AlphaFoldDB" id="A0A9N9T0N8"/>
<dbReference type="InterPro" id="IPR003877">
    <property type="entry name" value="SPRY_dom"/>
</dbReference>
<dbReference type="Pfam" id="PF00622">
    <property type="entry name" value="SPRY"/>
    <property type="match status" value="1"/>
</dbReference>
<gene>
    <name evidence="3" type="ORF">DIABBA_LOCUS6477</name>
</gene>
<sequence length="310" mass="35530">MKCKHPLCIEKCREKAKLNADVVQCKCIEDIGIFIWEWSPAHSSPDTRITNDNKDILFHPCYSSGTAAVRGTIPFERNLHYYWEVQMTSNMYGTDVMVGVGTAKVVFADWKFRFCSLLGIDSQSWGYSYHGLIQHNKLVRKYGSKFGLGSSIGVHLDMNKGTLEYFLNRKPLGIAFTGIKTQELYPMVSSTAAQSAVRLTCAVSEESTLQMLCLDFIAKHKNLYQSYQQIPGLKRLYERKYFWIGPNFEEDKIKRLANLEDNLMCPLYYENFLKSHKKLRTTPWFPSDFSSDIDTSDSNVSNASSDYDTQ</sequence>
<feature type="domain" description="B30.2/SPRY" evidence="2">
    <location>
        <begin position="15"/>
        <end position="206"/>
    </location>
</feature>
<protein>
    <recommendedName>
        <fullName evidence="2">B30.2/SPRY domain-containing protein</fullName>
    </recommendedName>
</protein>
<dbReference type="OrthoDB" id="5951542at2759"/>
<evidence type="ECO:0000313" key="4">
    <source>
        <dbReference type="Proteomes" id="UP001153709"/>
    </source>
</evidence>
<dbReference type="InterPro" id="IPR043136">
    <property type="entry name" value="B30.2/SPRY_sf"/>
</dbReference>
<dbReference type="InterPro" id="IPR013320">
    <property type="entry name" value="ConA-like_dom_sf"/>
</dbReference>
<organism evidence="3 4">
    <name type="scientific">Diabrotica balteata</name>
    <name type="common">Banded cucumber beetle</name>
    <dbReference type="NCBI Taxonomy" id="107213"/>
    <lineage>
        <taxon>Eukaryota</taxon>
        <taxon>Metazoa</taxon>
        <taxon>Ecdysozoa</taxon>
        <taxon>Arthropoda</taxon>
        <taxon>Hexapoda</taxon>
        <taxon>Insecta</taxon>
        <taxon>Pterygota</taxon>
        <taxon>Neoptera</taxon>
        <taxon>Endopterygota</taxon>
        <taxon>Coleoptera</taxon>
        <taxon>Polyphaga</taxon>
        <taxon>Cucujiformia</taxon>
        <taxon>Chrysomeloidea</taxon>
        <taxon>Chrysomelidae</taxon>
        <taxon>Galerucinae</taxon>
        <taxon>Diabroticina</taxon>
        <taxon>Diabroticites</taxon>
        <taxon>Diabrotica</taxon>
    </lineage>
</organism>
<proteinExistence type="predicted"/>
<dbReference type="Proteomes" id="UP001153709">
    <property type="component" value="Chromosome 4"/>
</dbReference>
<dbReference type="SUPFAM" id="SSF49899">
    <property type="entry name" value="Concanavalin A-like lectins/glucanases"/>
    <property type="match status" value="1"/>
</dbReference>
<reference evidence="3" key="1">
    <citation type="submission" date="2022-01" db="EMBL/GenBank/DDBJ databases">
        <authorList>
            <person name="King R."/>
        </authorList>
    </citation>
    <scope>NUCLEOTIDE SEQUENCE</scope>
</reference>
<dbReference type="EMBL" id="OU898279">
    <property type="protein sequence ID" value="CAG9833049.1"/>
    <property type="molecule type" value="Genomic_DNA"/>
</dbReference>